<gene>
    <name evidence="1" type="ORF">LITE_LOCUS10880</name>
</gene>
<dbReference type="AlphaFoldDB" id="A0AAV0ITC6"/>
<dbReference type="GO" id="GO:0003676">
    <property type="term" value="F:nucleic acid binding"/>
    <property type="evidence" value="ECO:0007669"/>
    <property type="project" value="InterPro"/>
</dbReference>
<evidence type="ECO:0000313" key="2">
    <source>
        <dbReference type="Proteomes" id="UP001154282"/>
    </source>
</evidence>
<dbReference type="EMBL" id="CAMGYJ010000004">
    <property type="protein sequence ID" value="CAI0400732.1"/>
    <property type="molecule type" value="Genomic_DNA"/>
</dbReference>
<dbReference type="InterPro" id="IPR036875">
    <property type="entry name" value="Znf_CCHC_sf"/>
</dbReference>
<keyword evidence="2" id="KW-1185">Reference proteome</keyword>
<dbReference type="GO" id="GO:0008270">
    <property type="term" value="F:zinc ion binding"/>
    <property type="evidence" value="ECO:0007669"/>
    <property type="project" value="InterPro"/>
</dbReference>
<dbReference type="SUPFAM" id="SSF57756">
    <property type="entry name" value="Retrovirus zinc finger-like domains"/>
    <property type="match status" value="1"/>
</dbReference>
<proteinExistence type="predicted"/>
<evidence type="ECO:0008006" key="3">
    <source>
        <dbReference type="Google" id="ProtNLM"/>
    </source>
</evidence>
<dbReference type="Proteomes" id="UP001154282">
    <property type="component" value="Unassembled WGS sequence"/>
</dbReference>
<comment type="caution">
    <text evidence="1">The sequence shown here is derived from an EMBL/GenBank/DDBJ whole genome shotgun (WGS) entry which is preliminary data.</text>
</comment>
<organism evidence="1 2">
    <name type="scientific">Linum tenue</name>
    <dbReference type="NCBI Taxonomy" id="586396"/>
    <lineage>
        <taxon>Eukaryota</taxon>
        <taxon>Viridiplantae</taxon>
        <taxon>Streptophyta</taxon>
        <taxon>Embryophyta</taxon>
        <taxon>Tracheophyta</taxon>
        <taxon>Spermatophyta</taxon>
        <taxon>Magnoliopsida</taxon>
        <taxon>eudicotyledons</taxon>
        <taxon>Gunneridae</taxon>
        <taxon>Pentapetalae</taxon>
        <taxon>rosids</taxon>
        <taxon>fabids</taxon>
        <taxon>Malpighiales</taxon>
        <taxon>Linaceae</taxon>
        <taxon>Linum</taxon>
    </lineage>
</organism>
<protein>
    <recommendedName>
        <fullName evidence="3">CCHC-type domain-containing protein</fullName>
    </recommendedName>
</protein>
<feature type="non-terminal residue" evidence="1">
    <location>
        <position position="67"/>
    </location>
</feature>
<evidence type="ECO:0000313" key="1">
    <source>
        <dbReference type="EMBL" id="CAI0400732.1"/>
    </source>
</evidence>
<accession>A0AAV0ITC6</accession>
<name>A0AAV0ITC6_9ROSI</name>
<reference evidence="1" key="1">
    <citation type="submission" date="2022-08" db="EMBL/GenBank/DDBJ databases">
        <authorList>
            <person name="Gutierrez-Valencia J."/>
        </authorList>
    </citation>
    <scope>NUCLEOTIDE SEQUENCE</scope>
</reference>
<feature type="non-terminal residue" evidence="1">
    <location>
        <position position="1"/>
    </location>
</feature>
<sequence>TNFALHNPTFIFLLSRHPVRESFSPPSTLRNLSGAGAREYTDLLLQEDCNYCKLTGHIVSECPTLSR</sequence>